<accession>A0A4Q0MFU7</accession>
<name>A0A4Q0MFU7_9HYPH</name>
<evidence type="ECO:0000256" key="1">
    <source>
        <dbReference type="SAM" id="MobiDB-lite"/>
    </source>
</evidence>
<protein>
    <submittedName>
        <fullName evidence="2">Uncharacterized protein</fullName>
    </submittedName>
</protein>
<dbReference type="Proteomes" id="UP000289708">
    <property type="component" value="Unassembled WGS sequence"/>
</dbReference>
<feature type="region of interest" description="Disordered" evidence="1">
    <location>
        <begin position="93"/>
        <end position="117"/>
    </location>
</feature>
<reference evidence="2 3" key="1">
    <citation type="submission" date="2018-12" db="EMBL/GenBank/DDBJ databases">
        <title>bacterium Hansschlegelia zhihuaiae S113.</title>
        <authorList>
            <person name="He J."/>
        </authorList>
    </citation>
    <scope>NUCLEOTIDE SEQUENCE [LARGE SCALE GENOMIC DNA]</scope>
    <source>
        <strain evidence="2 3">S 113</strain>
    </source>
</reference>
<dbReference type="RefSeq" id="WP_128778250.1">
    <property type="nucleotide sequence ID" value="NZ_RYFI01000014.1"/>
</dbReference>
<dbReference type="EMBL" id="RYFI01000014">
    <property type="protein sequence ID" value="RXF72083.1"/>
    <property type="molecule type" value="Genomic_DNA"/>
</dbReference>
<organism evidence="2 3">
    <name type="scientific">Hansschlegelia zhihuaiae</name>
    <dbReference type="NCBI Taxonomy" id="405005"/>
    <lineage>
        <taxon>Bacteria</taxon>
        <taxon>Pseudomonadati</taxon>
        <taxon>Pseudomonadota</taxon>
        <taxon>Alphaproteobacteria</taxon>
        <taxon>Hyphomicrobiales</taxon>
        <taxon>Methylopilaceae</taxon>
        <taxon>Hansschlegelia</taxon>
    </lineage>
</organism>
<evidence type="ECO:0000313" key="2">
    <source>
        <dbReference type="EMBL" id="RXF72083.1"/>
    </source>
</evidence>
<feature type="compositionally biased region" description="Basic and acidic residues" evidence="1">
    <location>
        <begin position="100"/>
        <end position="117"/>
    </location>
</feature>
<dbReference type="OrthoDB" id="7916611at2"/>
<keyword evidence="3" id="KW-1185">Reference proteome</keyword>
<dbReference type="AlphaFoldDB" id="A0A4Q0MFU7"/>
<evidence type="ECO:0000313" key="3">
    <source>
        <dbReference type="Proteomes" id="UP000289708"/>
    </source>
</evidence>
<gene>
    <name evidence="2" type="ORF">EK403_14840</name>
</gene>
<comment type="caution">
    <text evidence="2">The sequence shown here is derived from an EMBL/GenBank/DDBJ whole genome shotgun (WGS) entry which is preliminary data.</text>
</comment>
<proteinExistence type="predicted"/>
<sequence>MSARPIHNLLQLLGLIERGDFAHACNEHLTKSLQTLSDQPKGEGKATITITLEIVSKKGLTNVTPKIASKLPEGQSFGSTPFWIVEDGLSTQHPNQLDMLEPREVRPARSEPATDRA</sequence>